<dbReference type="Pfam" id="PF00104">
    <property type="entry name" value="Hormone_recep"/>
    <property type="match status" value="1"/>
</dbReference>
<dbReference type="GO" id="GO:0030154">
    <property type="term" value="P:cell differentiation"/>
    <property type="evidence" value="ECO:0007669"/>
    <property type="project" value="TreeGrafter"/>
</dbReference>
<keyword evidence="1" id="KW-0804">Transcription</keyword>
<dbReference type="Gene3D" id="3.30.50.10">
    <property type="entry name" value="Erythroid Transcription Factor GATA-1, subunit A"/>
    <property type="match status" value="2"/>
</dbReference>
<dbReference type="InterPro" id="IPR050234">
    <property type="entry name" value="Nuclear_hormone_rcpt_NR1"/>
</dbReference>
<dbReference type="InterPro" id="IPR000536">
    <property type="entry name" value="Nucl_hrmn_rcpt_lig-bd"/>
</dbReference>
<dbReference type="InterPro" id="IPR001723">
    <property type="entry name" value="Nuclear_hrmn_rcpt"/>
</dbReference>
<keyword evidence="1" id="KW-0805">Transcription regulation</keyword>
<dbReference type="PROSITE" id="PS51843">
    <property type="entry name" value="NR_LBD"/>
    <property type="match status" value="1"/>
</dbReference>
<dbReference type="SUPFAM" id="SSF57716">
    <property type="entry name" value="Glucocorticoid receptor-like (DNA-binding domain)"/>
    <property type="match status" value="2"/>
</dbReference>
<dbReference type="EMBL" id="JH818926">
    <property type="protein sequence ID" value="EKC36526.1"/>
    <property type="molecule type" value="Genomic_DNA"/>
</dbReference>
<name>K1RQB6_MAGGI</name>
<dbReference type="HOGENOM" id="CLU_396007_0_0_1"/>
<comment type="subcellular location">
    <subcellularLocation>
        <location evidence="1">Nucleus</location>
    </subcellularLocation>
</comment>
<dbReference type="InParanoid" id="K1RQB6"/>
<dbReference type="CDD" id="cd06916">
    <property type="entry name" value="NR_DBD_like"/>
    <property type="match status" value="1"/>
</dbReference>
<keyword evidence="1" id="KW-0479">Metal-binding</keyword>
<dbReference type="PANTHER" id="PTHR24082">
    <property type="entry name" value="NUCLEAR HORMONE RECEPTOR"/>
    <property type="match status" value="1"/>
</dbReference>
<evidence type="ECO:0000313" key="2">
    <source>
        <dbReference type="EMBL" id="EKC36526.1"/>
    </source>
</evidence>
<dbReference type="GO" id="GO:0005634">
    <property type="term" value="C:nucleus"/>
    <property type="evidence" value="ECO:0007669"/>
    <property type="project" value="UniProtKB-SubCell"/>
</dbReference>
<protein>
    <submittedName>
        <fullName evidence="2">Nuclear receptor ROR-beta</fullName>
    </submittedName>
</protein>
<reference evidence="2" key="1">
    <citation type="journal article" date="2012" name="Nature">
        <title>The oyster genome reveals stress adaptation and complexity of shell formation.</title>
        <authorList>
            <person name="Zhang G."/>
            <person name="Fang X."/>
            <person name="Guo X."/>
            <person name="Li L."/>
            <person name="Luo R."/>
            <person name="Xu F."/>
            <person name="Yang P."/>
            <person name="Zhang L."/>
            <person name="Wang X."/>
            <person name="Qi H."/>
            <person name="Xiong Z."/>
            <person name="Que H."/>
            <person name="Xie Y."/>
            <person name="Holland P.W."/>
            <person name="Paps J."/>
            <person name="Zhu Y."/>
            <person name="Wu F."/>
            <person name="Chen Y."/>
            <person name="Wang J."/>
            <person name="Peng C."/>
            <person name="Meng J."/>
            <person name="Yang L."/>
            <person name="Liu J."/>
            <person name="Wen B."/>
            <person name="Zhang N."/>
            <person name="Huang Z."/>
            <person name="Zhu Q."/>
            <person name="Feng Y."/>
            <person name="Mount A."/>
            <person name="Hedgecock D."/>
            <person name="Xu Z."/>
            <person name="Liu Y."/>
            <person name="Domazet-Loso T."/>
            <person name="Du Y."/>
            <person name="Sun X."/>
            <person name="Zhang S."/>
            <person name="Liu B."/>
            <person name="Cheng P."/>
            <person name="Jiang X."/>
            <person name="Li J."/>
            <person name="Fan D."/>
            <person name="Wang W."/>
            <person name="Fu W."/>
            <person name="Wang T."/>
            <person name="Wang B."/>
            <person name="Zhang J."/>
            <person name="Peng Z."/>
            <person name="Li Y."/>
            <person name="Li N."/>
            <person name="Wang J."/>
            <person name="Chen M."/>
            <person name="He Y."/>
            <person name="Tan F."/>
            <person name="Song X."/>
            <person name="Zheng Q."/>
            <person name="Huang R."/>
            <person name="Yang H."/>
            <person name="Du X."/>
            <person name="Chen L."/>
            <person name="Yang M."/>
            <person name="Gaffney P.M."/>
            <person name="Wang S."/>
            <person name="Luo L."/>
            <person name="She Z."/>
            <person name="Ming Y."/>
            <person name="Huang W."/>
            <person name="Zhang S."/>
            <person name="Huang B."/>
            <person name="Zhang Y."/>
            <person name="Qu T."/>
            <person name="Ni P."/>
            <person name="Miao G."/>
            <person name="Wang J."/>
            <person name="Wang Q."/>
            <person name="Steinberg C.E."/>
            <person name="Wang H."/>
            <person name="Li N."/>
            <person name="Qian L."/>
            <person name="Zhang G."/>
            <person name="Li Y."/>
            <person name="Yang H."/>
            <person name="Liu X."/>
            <person name="Wang J."/>
            <person name="Yin Y."/>
            <person name="Wang J."/>
        </authorList>
    </citation>
    <scope>NUCLEOTIDE SEQUENCE [LARGE SCALE GENOMIC DNA]</scope>
    <source>
        <strain evidence="2">05x7-T-G4-1.051#20</strain>
    </source>
</reference>
<keyword evidence="1" id="KW-0238">DNA-binding</keyword>
<dbReference type="Gene3D" id="1.10.565.10">
    <property type="entry name" value="Retinoid X Receptor"/>
    <property type="match status" value="1"/>
</dbReference>
<keyword evidence="1" id="KW-0863">Zinc-finger</keyword>
<dbReference type="SMART" id="SM00430">
    <property type="entry name" value="HOLI"/>
    <property type="match status" value="1"/>
</dbReference>
<sequence>MLLNVRNQVLERSMEPFAIEQEFFEYTNSLLHPKKYFSHLYQGSVPEFENNFPASGTESYKVVQTAQGLHRPSKSSLGYRYGLSVGQLIERINKKVEVSELDITEGNCEIRPSTPQSVENPNTLITDIKTLLSVETDNISESKSSEEVPDSTAMTTEGALKKERRWALGTRNPCQVCGDKAAGFYCGAFVCEACKKFFMRASRQQKVKYTCLKAKNCKITKESRVQCQYCRFQKCLSLSMSIPSQKDGHIKEEKGISNIPCQVCNAPSSGFHFGALTCEGCKGFFRRIAKEKGNKQYRCSKSQNCEVTTGTRNLCRACRYQKCLDIGMSIEASRIGRQPNSVKHAINLELQKAKSSAASNVSNSNIDFQSLNNPGLDFNSLSGVNADLEMSGADPDEVEYSESDQSRESASLDLVTIKIKQEPMDFDLEGERNCHHSEPCRLDNGNSLPQPAVEKQAKAIYESTKKIIDEINLALIKAGSRGCGYSELERCGFNKTLIWKNLSNAFNLKSGELVAALKMFPVFKILELDDRITLVQDCMYSLGVLNFSRIFNAETKEYTFFGYNKTEEKTIIEFFPELKTIQEDLLYVGDLIKTVAFDEVELTCLTGLLVFNPDAHNLKNREKVEESQKYVMSFLEAYEEKKYNNWELRFGMLVLRIGDLMSLNQRHFVTMSKIFQSDPNLEISQLMREVYHLNQK</sequence>
<dbReference type="PANTHER" id="PTHR24082:SF473">
    <property type="entry name" value="ECDYSONE-INDUCED PROTEIN 75B, ISOFORM B"/>
    <property type="match status" value="1"/>
</dbReference>
<dbReference type="GO" id="GO:0045944">
    <property type="term" value="P:positive regulation of transcription by RNA polymerase II"/>
    <property type="evidence" value="ECO:0007669"/>
    <property type="project" value="TreeGrafter"/>
</dbReference>
<accession>K1RQB6</accession>
<keyword evidence="1 2" id="KW-0675">Receptor</keyword>
<dbReference type="SUPFAM" id="SSF48508">
    <property type="entry name" value="Nuclear receptor ligand-binding domain"/>
    <property type="match status" value="1"/>
</dbReference>
<organism evidence="2">
    <name type="scientific">Magallana gigas</name>
    <name type="common">Pacific oyster</name>
    <name type="synonym">Crassostrea gigas</name>
    <dbReference type="NCBI Taxonomy" id="29159"/>
    <lineage>
        <taxon>Eukaryota</taxon>
        <taxon>Metazoa</taxon>
        <taxon>Spiralia</taxon>
        <taxon>Lophotrochozoa</taxon>
        <taxon>Mollusca</taxon>
        <taxon>Bivalvia</taxon>
        <taxon>Autobranchia</taxon>
        <taxon>Pteriomorphia</taxon>
        <taxon>Ostreida</taxon>
        <taxon>Ostreoidea</taxon>
        <taxon>Ostreidae</taxon>
        <taxon>Magallana</taxon>
    </lineage>
</organism>
<dbReference type="SMART" id="SM00399">
    <property type="entry name" value="ZnF_C4"/>
    <property type="match status" value="2"/>
</dbReference>
<evidence type="ECO:0000256" key="1">
    <source>
        <dbReference type="RuleBase" id="RU004334"/>
    </source>
</evidence>
<dbReference type="GO" id="GO:0000978">
    <property type="term" value="F:RNA polymerase II cis-regulatory region sequence-specific DNA binding"/>
    <property type="evidence" value="ECO:0007669"/>
    <property type="project" value="TreeGrafter"/>
</dbReference>
<dbReference type="GO" id="GO:0008270">
    <property type="term" value="F:zinc ion binding"/>
    <property type="evidence" value="ECO:0007669"/>
    <property type="project" value="UniProtKB-KW"/>
</dbReference>
<dbReference type="PRINTS" id="PR00398">
    <property type="entry name" value="STRDHORMONER"/>
</dbReference>
<dbReference type="PROSITE" id="PS51030">
    <property type="entry name" value="NUCLEAR_REC_DBD_2"/>
    <property type="match status" value="2"/>
</dbReference>
<proteinExistence type="inferred from homology"/>
<dbReference type="InterPro" id="IPR001628">
    <property type="entry name" value="Znf_hrmn_rcpt"/>
</dbReference>
<comment type="similarity">
    <text evidence="1">Belongs to the nuclear hormone receptor family.</text>
</comment>
<dbReference type="CDD" id="cd07179">
    <property type="entry name" value="2DBD_NR_DBD2"/>
    <property type="match status" value="1"/>
</dbReference>
<dbReference type="InterPro" id="IPR013088">
    <property type="entry name" value="Znf_NHR/GATA"/>
</dbReference>
<dbReference type="GO" id="GO:0004879">
    <property type="term" value="F:nuclear receptor activity"/>
    <property type="evidence" value="ECO:0007669"/>
    <property type="project" value="TreeGrafter"/>
</dbReference>
<dbReference type="Pfam" id="PF00105">
    <property type="entry name" value="zf-C4"/>
    <property type="match status" value="2"/>
</dbReference>
<keyword evidence="1" id="KW-0862">Zinc</keyword>
<gene>
    <name evidence="2" type="ORF">CGI_10024692</name>
</gene>
<dbReference type="InterPro" id="IPR035500">
    <property type="entry name" value="NHR-like_dom_sf"/>
</dbReference>
<keyword evidence="1" id="KW-0539">Nucleus</keyword>
<dbReference type="GO" id="GO:0000122">
    <property type="term" value="P:negative regulation of transcription by RNA polymerase II"/>
    <property type="evidence" value="ECO:0007669"/>
    <property type="project" value="TreeGrafter"/>
</dbReference>
<dbReference type="GO" id="GO:0009755">
    <property type="term" value="P:hormone-mediated signaling pathway"/>
    <property type="evidence" value="ECO:0007669"/>
    <property type="project" value="TreeGrafter"/>
</dbReference>
<dbReference type="PRINTS" id="PR00047">
    <property type="entry name" value="STROIDFINGER"/>
</dbReference>
<dbReference type="AlphaFoldDB" id="K1RQB6"/>
<dbReference type="PROSITE" id="PS00031">
    <property type="entry name" value="NUCLEAR_REC_DBD_1"/>
    <property type="match status" value="1"/>
</dbReference>